<accession>A0AAD5BS91</accession>
<dbReference type="AlphaFoldDB" id="A0AAD5BS91"/>
<evidence type="ECO:0008006" key="3">
    <source>
        <dbReference type="Google" id="ProtNLM"/>
    </source>
</evidence>
<reference evidence="1" key="1">
    <citation type="submission" date="2022-06" db="EMBL/GenBank/DDBJ databases">
        <title>Uncovering the hologenomic basis of an extraordinary plant invasion.</title>
        <authorList>
            <person name="Bieker V.C."/>
            <person name="Martin M.D."/>
            <person name="Gilbert T."/>
            <person name="Hodgins K."/>
            <person name="Battlay P."/>
            <person name="Petersen B."/>
            <person name="Wilson J."/>
        </authorList>
    </citation>
    <scope>NUCLEOTIDE SEQUENCE</scope>
    <source>
        <strain evidence="1">AA19_3_7</strain>
        <tissue evidence="1">Leaf</tissue>
    </source>
</reference>
<protein>
    <recommendedName>
        <fullName evidence="3">Metallothionein-like protein</fullName>
    </recommendedName>
</protein>
<organism evidence="1 2">
    <name type="scientific">Ambrosia artemisiifolia</name>
    <name type="common">Common ragweed</name>
    <dbReference type="NCBI Taxonomy" id="4212"/>
    <lineage>
        <taxon>Eukaryota</taxon>
        <taxon>Viridiplantae</taxon>
        <taxon>Streptophyta</taxon>
        <taxon>Embryophyta</taxon>
        <taxon>Tracheophyta</taxon>
        <taxon>Spermatophyta</taxon>
        <taxon>Magnoliopsida</taxon>
        <taxon>eudicotyledons</taxon>
        <taxon>Gunneridae</taxon>
        <taxon>Pentapetalae</taxon>
        <taxon>asterids</taxon>
        <taxon>campanulids</taxon>
        <taxon>Asterales</taxon>
        <taxon>Asteraceae</taxon>
        <taxon>Asteroideae</taxon>
        <taxon>Heliantheae alliance</taxon>
        <taxon>Heliantheae</taxon>
        <taxon>Ambrosia</taxon>
    </lineage>
</organism>
<evidence type="ECO:0000313" key="2">
    <source>
        <dbReference type="Proteomes" id="UP001206925"/>
    </source>
</evidence>
<comment type="caution">
    <text evidence="1">The sequence shown here is derived from an EMBL/GenBank/DDBJ whole genome shotgun (WGS) entry which is preliminary data.</text>
</comment>
<sequence length="92" mass="9663">MSCKCGSNCSCGSGCNCNSCNVEKSTTTTVIVDGVAPKMTRPRPALWPRAETGASVDQAATAILATAKLISNHDPNKTLCFVLFLFPTPKNV</sequence>
<keyword evidence="2" id="KW-1185">Reference proteome</keyword>
<gene>
    <name evidence="1" type="ORF">M8C21_005013</name>
</gene>
<dbReference type="EMBL" id="JAMZMK010011233">
    <property type="protein sequence ID" value="KAI7728354.1"/>
    <property type="molecule type" value="Genomic_DNA"/>
</dbReference>
<evidence type="ECO:0000313" key="1">
    <source>
        <dbReference type="EMBL" id="KAI7728354.1"/>
    </source>
</evidence>
<proteinExistence type="predicted"/>
<name>A0AAD5BS91_AMBAR</name>
<dbReference type="Proteomes" id="UP001206925">
    <property type="component" value="Unassembled WGS sequence"/>
</dbReference>